<gene>
    <name evidence="1" type="ORF">I302_08341</name>
    <name evidence="2" type="ORF">I302_109195</name>
</gene>
<dbReference type="AlphaFoldDB" id="A0A1B9FV89"/>
<proteinExistence type="predicted"/>
<name>A0A1B9FV89_9TREE</name>
<dbReference type="GeneID" id="30212740"/>
<accession>A0A1B9FV89</accession>
<evidence type="ECO:0000313" key="3">
    <source>
        <dbReference type="Proteomes" id="UP000092730"/>
    </source>
</evidence>
<keyword evidence="3" id="KW-1185">Reference proteome</keyword>
<dbReference type="OrthoDB" id="5364416at2759"/>
<evidence type="ECO:0000313" key="1">
    <source>
        <dbReference type="EMBL" id="OCF22690.1"/>
    </source>
</evidence>
<dbReference type="VEuPathDB" id="FungiDB:I302_08341"/>
<reference evidence="1" key="1">
    <citation type="submission" date="2013-07" db="EMBL/GenBank/DDBJ databases">
        <title>The Genome Sequence of Cryptococcus bestiolae CBS10118.</title>
        <authorList>
            <consortium name="The Broad Institute Genome Sequencing Platform"/>
            <person name="Cuomo C."/>
            <person name="Litvintseva A."/>
            <person name="Chen Y."/>
            <person name="Heitman J."/>
            <person name="Sun S."/>
            <person name="Springer D."/>
            <person name="Dromer F."/>
            <person name="Young S.K."/>
            <person name="Zeng Q."/>
            <person name="Gargeya S."/>
            <person name="Fitzgerald M."/>
            <person name="Abouelleil A."/>
            <person name="Alvarado L."/>
            <person name="Berlin A.M."/>
            <person name="Chapman S.B."/>
            <person name="Dewar J."/>
            <person name="Goldberg J."/>
            <person name="Griggs A."/>
            <person name="Gujja S."/>
            <person name="Hansen M."/>
            <person name="Howarth C."/>
            <person name="Imamovic A."/>
            <person name="Larimer J."/>
            <person name="McCowan C."/>
            <person name="Murphy C."/>
            <person name="Pearson M."/>
            <person name="Priest M."/>
            <person name="Roberts A."/>
            <person name="Saif S."/>
            <person name="Shea T."/>
            <person name="Sykes S."/>
            <person name="Wortman J."/>
            <person name="Nusbaum C."/>
            <person name="Birren B."/>
        </authorList>
    </citation>
    <scope>NUCLEOTIDE SEQUENCE [LARGE SCALE GENOMIC DNA]</scope>
    <source>
        <strain evidence="1">CBS 10118</strain>
    </source>
</reference>
<reference evidence="1" key="3">
    <citation type="submission" date="2014-01" db="EMBL/GenBank/DDBJ databases">
        <title>Evolution of pathogenesis and genome organization in the Tremellales.</title>
        <authorList>
            <person name="Cuomo C."/>
            <person name="Litvintseva A."/>
            <person name="Heitman J."/>
            <person name="Chen Y."/>
            <person name="Sun S."/>
            <person name="Springer D."/>
            <person name="Dromer F."/>
            <person name="Young S."/>
            <person name="Zeng Q."/>
            <person name="Chapman S."/>
            <person name="Gujja S."/>
            <person name="Saif S."/>
            <person name="Birren B."/>
        </authorList>
    </citation>
    <scope>NUCLEOTIDE SEQUENCE</scope>
    <source>
        <strain evidence="1">CBS 10118</strain>
    </source>
</reference>
<sequence>MTGPLQIQSPLILTLRLDKATHKLLTDLRSKYFPPHRNFLTAHVTLFHAIPAHRYNELDDQLNSICGSRTGWDVFFGEPEKMGNRGVYLLVRERPSSAVEKIHRQLLSDLKRGIKEDKDKLTNQDMQTMRRPHVTVLNKASNEEQVDTCLKEVKEFFDGLKQEGQKEGQHKGRAVGFELWEYLGGPWKSIKQYSFKGEDMDTSESPSS</sequence>
<evidence type="ECO:0008006" key="4">
    <source>
        <dbReference type="Google" id="ProtNLM"/>
    </source>
</evidence>
<dbReference type="RefSeq" id="XP_019043760.1">
    <property type="nucleotide sequence ID" value="XM_019194924.1"/>
</dbReference>
<protein>
    <recommendedName>
        <fullName evidence="4">2'-5' RNA ligase</fullName>
    </recommendedName>
</protein>
<organism evidence="1">
    <name type="scientific">Kwoniella bestiolae CBS 10118</name>
    <dbReference type="NCBI Taxonomy" id="1296100"/>
    <lineage>
        <taxon>Eukaryota</taxon>
        <taxon>Fungi</taxon>
        <taxon>Dikarya</taxon>
        <taxon>Basidiomycota</taxon>
        <taxon>Agaricomycotina</taxon>
        <taxon>Tremellomycetes</taxon>
        <taxon>Tremellales</taxon>
        <taxon>Cryptococcaceae</taxon>
        <taxon>Kwoniella</taxon>
    </lineage>
</organism>
<reference evidence="2" key="4">
    <citation type="submission" date="2024-02" db="EMBL/GenBank/DDBJ databases">
        <title>Comparative genomics of Cryptococcus and Kwoniella reveals pathogenesis evolution and contrasting modes of karyotype evolution via chromosome fusion or intercentromeric recombination.</title>
        <authorList>
            <person name="Coelho M.A."/>
            <person name="David-Palma M."/>
            <person name="Shea T."/>
            <person name="Bowers K."/>
            <person name="McGinley-Smith S."/>
            <person name="Mohammad A.W."/>
            <person name="Gnirke A."/>
            <person name="Yurkov A.M."/>
            <person name="Nowrousian M."/>
            <person name="Sun S."/>
            <person name="Cuomo C.A."/>
            <person name="Heitman J."/>
        </authorList>
    </citation>
    <scope>NUCLEOTIDE SEQUENCE</scope>
    <source>
        <strain evidence="2">CBS 10118</strain>
    </source>
</reference>
<dbReference type="EMBL" id="CP144548">
    <property type="protein sequence ID" value="WVW87138.1"/>
    <property type="molecule type" value="Genomic_DNA"/>
</dbReference>
<dbReference type="STRING" id="1296100.A0A1B9FV89"/>
<dbReference type="Pfam" id="PF13563">
    <property type="entry name" value="2_5_RNA_ligase2"/>
    <property type="match status" value="1"/>
</dbReference>
<dbReference type="KEGG" id="kbi:30212740"/>
<reference evidence="2" key="2">
    <citation type="submission" date="2013-07" db="EMBL/GenBank/DDBJ databases">
        <authorList>
            <consortium name="The Broad Institute Genome Sequencing Platform"/>
            <person name="Cuomo C."/>
            <person name="Litvintseva A."/>
            <person name="Chen Y."/>
            <person name="Heitman J."/>
            <person name="Sun S."/>
            <person name="Springer D."/>
            <person name="Dromer F."/>
            <person name="Young S.K."/>
            <person name="Zeng Q."/>
            <person name="Gargeya S."/>
            <person name="Fitzgerald M."/>
            <person name="Abouelleil A."/>
            <person name="Alvarado L."/>
            <person name="Berlin A.M."/>
            <person name="Chapman S.B."/>
            <person name="Dewar J."/>
            <person name="Goldberg J."/>
            <person name="Griggs A."/>
            <person name="Gujja S."/>
            <person name="Hansen M."/>
            <person name="Howarth C."/>
            <person name="Imamovic A."/>
            <person name="Larimer J."/>
            <person name="McCowan C."/>
            <person name="Murphy C."/>
            <person name="Pearson M."/>
            <person name="Priest M."/>
            <person name="Roberts A."/>
            <person name="Saif S."/>
            <person name="Shea T."/>
            <person name="Sykes S."/>
            <person name="Wortman J."/>
            <person name="Nusbaum C."/>
            <person name="Birren B."/>
        </authorList>
    </citation>
    <scope>NUCLEOTIDE SEQUENCE</scope>
    <source>
        <strain evidence="2">CBS 10118</strain>
    </source>
</reference>
<dbReference type="SUPFAM" id="SSF55144">
    <property type="entry name" value="LigT-like"/>
    <property type="match status" value="1"/>
</dbReference>
<dbReference type="InterPro" id="IPR009097">
    <property type="entry name" value="Cyclic_Pdiesterase"/>
</dbReference>
<dbReference type="EMBL" id="KI894025">
    <property type="protein sequence ID" value="OCF22690.1"/>
    <property type="molecule type" value="Genomic_DNA"/>
</dbReference>
<dbReference type="Gene3D" id="3.90.1140.10">
    <property type="entry name" value="Cyclic phosphodiesterase"/>
    <property type="match status" value="1"/>
</dbReference>
<dbReference type="Proteomes" id="UP000092730">
    <property type="component" value="Chromosome 8"/>
</dbReference>
<evidence type="ECO:0000313" key="2">
    <source>
        <dbReference type="EMBL" id="WVW87138.1"/>
    </source>
</evidence>